<dbReference type="InterPro" id="IPR019786">
    <property type="entry name" value="Zinc_finger_PHD-type_CS"/>
</dbReference>
<evidence type="ECO:0000256" key="3">
    <source>
        <dbReference type="ARBA" id="ARBA00022723"/>
    </source>
</evidence>
<dbReference type="Gene3D" id="3.30.40.10">
    <property type="entry name" value="Zinc/RING finger domain, C3HC4 (zinc finger)"/>
    <property type="match status" value="1"/>
</dbReference>
<keyword evidence="5" id="KW-0862">Zinc</keyword>
<evidence type="ECO:0000313" key="8">
    <source>
        <dbReference type="Proteomes" id="UP000887565"/>
    </source>
</evidence>
<accession>A0A915HKH8</accession>
<organism evidence="8 9">
    <name type="scientific">Romanomermis culicivorax</name>
    <name type="common">Nematode worm</name>
    <dbReference type="NCBI Taxonomy" id="13658"/>
    <lineage>
        <taxon>Eukaryota</taxon>
        <taxon>Metazoa</taxon>
        <taxon>Ecdysozoa</taxon>
        <taxon>Nematoda</taxon>
        <taxon>Enoplea</taxon>
        <taxon>Dorylaimia</taxon>
        <taxon>Mermithida</taxon>
        <taxon>Mermithoidea</taxon>
        <taxon>Mermithidae</taxon>
        <taxon>Romanomermis</taxon>
    </lineage>
</organism>
<dbReference type="CDD" id="cd15501">
    <property type="entry name" value="PHD_Int12"/>
    <property type="match status" value="1"/>
</dbReference>
<feature type="domain" description="PHD-type" evidence="7">
    <location>
        <begin position="267"/>
        <end position="323"/>
    </location>
</feature>
<keyword evidence="3" id="KW-0479">Metal-binding</keyword>
<dbReference type="InterPro" id="IPR013083">
    <property type="entry name" value="Znf_RING/FYVE/PHD"/>
</dbReference>
<evidence type="ECO:0000256" key="5">
    <source>
        <dbReference type="ARBA" id="ARBA00022833"/>
    </source>
</evidence>
<dbReference type="SUPFAM" id="SSF57903">
    <property type="entry name" value="FYVE/PHD zinc finger"/>
    <property type="match status" value="1"/>
</dbReference>
<dbReference type="InterPro" id="IPR019787">
    <property type="entry name" value="Znf_PHD-finger"/>
</dbReference>
<evidence type="ECO:0000256" key="2">
    <source>
        <dbReference type="ARBA" id="ARBA00016814"/>
    </source>
</evidence>
<dbReference type="PROSITE" id="PS01359">
    <property type="entry name" value="ZF_PHD_1"/>
    <property type="match status" value="1"/>
</dbReference>
<dbReference type="AlphaFoldDB" id="A0A915HKH8"/>
<evidence type="ECO:0000259" key="7">
    <source>
        <dbReference type="PROSITE" id="PS50016"/>
    </source>
</evidence>
<protein>
    <recommendedName>
        <fullName evidence="2">Integrator complex subunit 12</fullName>
    </recommendedName>
</protein>
<keyword evidence="8" id="KW-1185">Reference proteome</keyword>
<dbReference type="PROSITE" id="PS50016">
    <property type="entry name" value="ZF_PHD_2"/>
    <property type="match status" value="1"/>
</dbReference>
<dbReference type="Proteomes" id="UP000887565">
    <property type="component" value="Unplaced"/>
</dbReference>
<dbReference type="GO" id="GO:0008270">
    <property type="term" value="F:zinc ion binding"/>
    <property type="evidence" value="ECO:0007669"/>
    <property type="project" value="UniProtKB-KW"/>
</dbReference>
<proteinExistence type="inferred from homology"/>
<evidence type="ECO:0000256" key="4">
    <source>
        <dbReference type="ARBA" id="ARBA00022771"/>
    </source>
</evidence>
<sequence>MELDDQFYQKVIRLVATDLKNTEANEELFHIFQQVKQHYVENGITELWRPIMSGTAGVSGSDFLEVPISSKRQSIAPVRRESLLSESDFTTLVGQPKSPAHNSVIDNTKNPPPLIYDSCGTIFSNVLKSELLSADEQHSLSTNDFDDLQDSSSVEPLRLVANFEENDESVNVVVEQSSTKLPKVESDNKDLEPKAALGDIPLDVSTLVDVASSTAIVDDIYLNAQSPKIRRLAHEKRSDSPSIVKVKNLEKVKTFVKQEISEEPIMQNTCATCKSTTFTLGNSLVECHQCHIFYHQKCHTPNVPQSHINDPRSLWYCAICSKKMKKTVAIV</sequence>
<dbReference type="SMART" id="SM00249">
    <property type="entry name" value="PHD"/>
    <property type="match status" value="1"/>
</dbReference>
<dbReference type="InterPro" id="IPR011011">
    <property type="entry name" value="Znf_FYVE_PHD"/>
</dbReference>
<reference evidence="9" key="1">
    <citation type="submission" date="2022-11" db="UniProtKB">
        <authorList>
            <consortium name="WormBaseParasite"/>
        </authorList>
    </citation>
    <scope>IDENTIFICATION</scope>
</reference>
<dbReference type="InterPro" id="IPR039054">
    <property type="entry name" value="Int12_PHD"/>
</dbReference>
<name>A0A915HKH8_ROMCU</name>
<evidence type="ECO:0000256" key="1">
    <source>
        <dbReference type="ARBA" id="ARBA00006009"/>
    </source>
</evidence>
<evidence type="ECO:0000313" key="9">
    <source>
        <dbReference type="WBParaSite" id="nRc.2.0.1.t02473-RA"/>
    </source>
</evidence>
<comment type="similarity">
    <text evidence="1">Belongs to the Integrator subunit 12 family.</text>
</comment>
<dbReference type="InterPro" id="IPR001965">
    <property type="entry name" value="Znf_PHD"/>
</dbReference>
<dbReference type="WBParaSite" id="nRc.2.0.1.t02473-RA">
    <property type="protein sequence ID" value="nRc.2.0.1.t02473-RA"/>
    <property type="gene ID" value="nRc.2.0.1.g02473"/>
</dbReference>
<evidence type="ECO:0000256" key="6">
    <source>
        <dbReference type="PROSITE-ProRule" id="PRU00146"/>
    </source>
</evidence>
<dbReference type="Pfam" id="PF00628">
    <property type="entry name" value="PHD"/>
    <property type="match status" value="1"/>
</dbReference>
<keyword evidence="4 6" id="KW-0863">Zinc-finger</keyword>